<dbReference type="CDD" id="cd19180">
    <property type="entry name" value="SET_SpSET10-like"/>
    <property type="match status" value="1"/>
</dbReference>
<dbReference type="InterPro" id="IPR044432">
    <property type="entry name" value="Set10/Efm1_SET"/>
</dbReference>
<reference evidence="1 2" key="1">
    <citation type="journal article" date="2017" name="Mol. Ecol.">
        <title>Comparative and population genomic landscape of Phellinus noxius: A hypervariable fungus causing root rot in trees.</title>
        <authorList>
            <person name="Chung C.L."/>
            <person name="Lee T.J."/>
            <person name="Akiba M."/>
            <person name="Lee H.H."/>
            <person name="Kuo T.H."/>
            <person name="Liu D."/>
            <person name="Ke H.M."/>
            <person name="Yokoi T."/>
            <person name="Roa M.B."/>
            <person name="Lu M.J."/>
            <person name="Chang Y.Y."/>
            <person name="Ann P.J."/>
            <person name="Tsai J.N."/>
            <person name="Chen C.Y."/>
            <person name="Tzean S.S."/>
            <person name="Ota Y."/>
            <person name="Hattori T."/>
            <person name="Sahashi N."/>
            <person name="Liou R.F."/>
            <person name="Kikuchi T."/>
            <person name="Tsai I.J."/>
        </authorList>
    </citation>
    <scope>NUCLEOTIDE SEQUENCE [LARGE SCALE GENOMIC DNA]</scope>
    <source>
        <strain evidence="1 2">FFPRI411160</strain>
    </source>
</reference>
<keyword evidence="2" id="KW-1185">Reference proteome</keyword>
<evidence type="ECO:0000313" key="1">
    <source>
        <dbReference type="EMBL" id="PAV15567.1"/>
    </source>
</evidence>
<sequence length="447" mass="50284">MSHVQEEDTYIKEFRSWFTDNGGKMHEKMAFSSDNTGYSVKAREEISPGTVIASCPFSLAITVETCHIPLEQYLHVNKEKQGSFSERQLICAYIALHWIISSEDDESQLLKHRPYINVLPKPEALRTPLYFTEFELNMFQGTNMFGAVKDQRESWQKEYKALRDAIHESSPNVFEKFSWDMYCAAATYLSSRAFPSSLLSVTPSLVASPSSYPVLLPGVDSLNHKRGHPVVWNVSRSEKIPTTNIQDALEDNLNIEISSEFPYSKGEEILNNYGPKPNSSLILGYGFALPDNLDDTILLKIGSSSMPSSGLASEHQKQADCGIEIGRNASGADKVWEIVKQAVFQNYEVDESIGQEDLEALNLQIDMETAETLANMVVNLRSKVPSTLNASKPVDVRDDVYTMWLVYTQGQADILDTFLQWTREQNRAAVRRAEELGVILLGEEEEV</sequence>
<dbReference type="Gene3D" id="3.90.1410.10">
    <property type="entry name" value="set domain protein methyltransferase, domain 1"/>
    <property type="match status" value="1"/>
</dbReference>
<evidence type="ECO:0000313" key="2">
    <source>
        <dbReference type="Proteomes" id="UP000217199"/>
    </source>
</evidence>
<dbReference type="STRING" id="2282107.A0A286U7L3"/>
<dbReference type="AlphaFoldDB" id="A0A286U7L3"/>
<organism evidence="1 2">
    <name type="scientific">Pyrrhoderma noxium</name>
    <dbReference type="NCBI Taxonomy" id="2282107"/>
    <lineage>
        <taxon>Eukaryota</taxon>
        <taxon>Fungi</taxon>
        <taxon>Dikarya</taxon>
        <taxon>Basidiomycota</taxon>
        <taxon>Agaricomycotina</taxon>
        <taxon>Agaricomycetes</taxon>
        <taxon>Hymenochaetales</taxon>
        <taxon>Hymenochaetaceae</taxon>
        <taxon>Pyrrhoderma</taxon>
    </lineage>
</organism>
<dbReference type="OrthoDB" id="42889at2759"/>
<dbReference type="SUPFAM" id="SSF82199">
    <property type="entry name" value="SET domain"/>
    <property type="match status" value="1"/>
</dbReference>
<comment type="caution">
    <text evidence="1">The sequence shown here is derived from an EMBL/GenBank/DDBJ whole genome shotgun (WGS) entry which is preliminary data.</text>
</comment>
<gene>
    <name evidence="1" type="ORF">PNOK_0842500</name>
</gene>
<proteinExistence type="predicted"/>
<dbReference type="EMBL" id="NBII01000009">
    <property type="protein sequence ID" value="PAV15567.1"/>
    <property type="molecule type" value="Genomic_DNA"/>
</dbReference>
<accession>A0A286U7L3</accession>
<dbReference type="FunCoup" id="A0A286U7L3">
    <property type="interactions" value="336"/>
</dbReference>
<dbReference type="GO" id="GO:0016279">
    <property type="term" value="F:protein-lysine N-methyltransferase activity"/>
    <property type="evidence" value="ECO:0007669"/>
    <property type="project" value="InterPro"/>
</dbReference>
<dbReference type="InParanoid" id="A0A286U7L3"/>
<dbReference type="PANTHER" id="PTHR13271:SF147">
    <property type="entry name" value="PROTEIN-LYSINE N-METHYLTRANSFERASE EFM1-RELATED"/>
    <property type="match status" value="1"/>
</dbReference>
<dbReference type="GO" id="GO:0005634">
    <property type="term" value="C:nucleus"/>
    <property type="evidence" value="ECO:0007669"/>
    <property type="project" value="TreeGrafter"/>
</dbReference>
<dbReference type="Proteomes" id="UP000217199">
    <property type="component" value="Unassembled WGS sequence"/>
</dbReference>
<name>A0A286U7L3_9AGAM</name>
<dbReference type="PANTHER" id="PTHR13271">
    <property type="entry name" value="UNCHARACTERIZED PUTATIVE METHYLTRANSFERASE"/>
    <property type="match status" value="1"/>
</dbReference>
<protein>
    <submittedName>
        <fullName evidence="1">SET domain-containing</fullName>
    </submittedName>
</protein>
<dbReference type="InterPro" id="IPR050600">
    <property type="entry name" value="SETD3_SETD6_MTase"/>
</dbReference>
<dbReference type="InterPro" id="IPR046341">
    <property type="entry name" value="SET_dom_sf"/>
</dbReference>